<keyword evidence="2" id="KW-1185">Reference proteome</keyword>
<dbReference type="Proteomes" id="UP000236161">
    <property type="component" value="Unassembled WGS sequence"/>
</dbReference>
<reference evidence="1 2" key="1">
    <citation type="journal article" date="2017" name="Nature">
        <title>The Apostasia genome and the evolution of orchids.</title>
        <authorList>
            <person name="Zhang G.Q."/>
            <person name="Liu K.W."/>
            <person name="Li Z."/>
            <person name="Lohaus R."/>
            <person name="Hsiao Y.Y."/>
            <person name="Niu S.C."/>
            <person name="Wang J.Y."/>
            <person name="Lin Y.C."/>
            <person name="Xu Q."/>
            <person name="Chen L.J."/>
            <person name="Yoshida K."/>
            <person name="Fujiwara S."/>
            <person name="Wang Z.W."/>
            <person name="Zhang Y.Q."/>
            <person name="Mitsuda N."/>
            <person name="Wang M."/>
            <person name="Liu G.H."/>
            <person name="Pecoraro L."/>
            <person name="Huang H.X."/>
            <person name="Xiao X.J."/>
            <person name="Lin M."/>
            <person name="Wu X.Y."/>
            <person name="Wu W.L."/>
            <person name="Chen Y.Y."/>
            <person name="Chang S.B."/>
            <person name="Sakamoto S."/>
            <person name="Ohme-Takagi M."/>
            <person name="Yagi M."/>
            <person name="Zeng S.J."/>
            <person name="Shen C.Y."/>
            <person name="Yeh C.M."/>
            <person name="Luo Y.B."/>
            <person name="Tsai W.C."/>
            <person name="Van de Peer Y."/>
            <person name="Liu Z.J."/>
        </authorList>
    </citation>
    <scope>NUCLEOTIDE SEQUENCE [LARGE SCALE GENOMIC DNA]</scope>
    <source>
        <strain evidence="2">cv. Shenzhen</strain>
        <tissue evidence="1">Stem</tissue>
    </source>
</reference>
<dbReference type="PANTHER" id="PTHR33702">
    <property type="entry name" value="BNAA09G40010D PROTEIN"/>
    <property type="match status" value="1"/>
</dbReference>
<name>A0A2H9ZXA1_9ASPA</name>
<proteinExistence type="predicted"/>
<gene>
    <name evidence="1" type="ORF">AXF42_Ash016287</name>
</gene>
<dbReference type="AlphaFoldDB" id="A0A2H9ZXA1"/>
<evidence type="ECO:0000313" key="2">
    <source>
        <dbReference type="Proteomes" id="UP000236161"/>
    </source>
</evidence>
<organism evidence="1 2">
    <name type="scientific">Apostasia shenzhenica</name>
    <dbReference type="NCBI Taxonomy" id="1088818"/>
    <lineage>
        <taxon>Eukaryota</taxon>
        <taxon>Viridiplantae</taxon>
        <taxon>Streptophyta</taxon>
        <taxon>Embryophyta</taxon>
        <taxon>Tracheophyta</taxon>
        <taxon>Spermatophyta</taxon>
        <taxon>Magnoliopsida</taxon>
        <taxon>Liliopsida</taxon>
        <taxon>Asparagales</taxon>
        <taxon>Orchidaceae</taxon>
        <taxon>Apostasioideae</taxon>
        <taxon>Apostasia</taxon>
    </lineage>
</organism>
<dbReference type="OrthoDB" id="1898021at2759"/>
<dbReference type="EMBL" id="KZ453008">
    <property type="protein sequence ID" value="PKA47941.1"/>
    <property type="molecule type" value="Genomic_DNA"/>
</dbReference>
<dbReference type="STRING" id="1088818.A0A2H9ZXA1"/>
<evidence type="ECO:0000313" key="1">
    <source>
        <dbReference type="EMBL" id="PKA47941.1"/>
    </source>
</evidence>
<sequence>MGGYQESLKAYWKRRAYENLDGDGAGCRRRVRCSKIELGGRRRRRFWRIKASPKLRFPRVMSPKRFLGRIRDAYVRMMLRFDRATALTDCGVVCAGFGVPPLKEYDDRLILQIYGAIAARNQQIAAASFNSTAASGGIALRRAAGVAEIALQS</sequence>
<protein>
    <submittedName>
        <fullName evidence="1">Uncharacterized protein</fullName>
    </submittedName>
</protein>
<dbReference type="PANTHER" id="PTHR33702:SF5">
    <property type="entry name" value="OS01G0308600 PROTEIN"/>
    <property type="match status" value="1"/>
</dbReference>
<accession>A0A2H9ZXA1</accession>